<protein>
    <submittedName>
        <fullName evidence="2">ABC-2 family transporter protein</fullName>
    </submittedName>
</protein>
<evidence type="ECO:0000313" key="3">
    <source>
        <dbReference type="EMBL" id="CEJ06456.1"/>
    </source>
</evidence>
<evidence type="ECO:0000313" key="2">
    <source>
        <dbReference type="EMBL" id="CAA7602687.1"/>
    </source>
</evidence>
<feature type="transmembrane region" description="Helical" evidence="1">
    <location>
        <begin position="23"/>
        <end position="46"/>
    </location>
</feature>
<evidence type="ECO:0000313" key="4">
    <source>
        <dbReference type="Proteomes" id="UP001071230"/>
    </source>
</evidence>
<reference evidence="3" key="1">
    <citation type="submission" date="2014-11" db="EMBL/GenBank/DDBJ databases">
        <authorList>
            <person name="Hornung B.V."/>
        </authorList>
    </citation>
    <scope>NUCLEOTIDE SEQUENCE</scope>
    <source>
        <strain evidence="3">INE</strain>
    </source>
</reference>
<accession>A0A8S0XZZ9</accession>
<gene>
    <name evidence="3" type="ORF">DEACI_0904</name>
    <name evidence="2" type="ORF">DEACI_3366</name>
</gene>
<keyword evidence="4" id="KW-1185">Reference proteome</keyword>
<dbReference type="EMBL" id="CDGJ01000027">
    <property type="protein sequence ID" value="CEJ06456.1"/>
    <property type="molecule type" value="Genomic_DNA"/>
</dbReference>
<dbReference type="AlphaFoldDB" id="A0A8S0XZZ9"/>
<dbReference type="KEGG" id="aacx:DEACI_3366"/>
<keyword evidence="1" id="KW-1133">Transmembrane helix</keyword>
<dbReference type="EMBL" id="LR746496">
    <property type="protein sequence ID" value="CAA7602687.1"/>
    <property type="molecule type" value="Genomic_DNA"/>
</dbReference>
<feature type="transmembrane region" description="Helical" evidence="1">
    <location>
        <begin position="93"/>
        <end position="119"/>
    </location>
</feature>
<feature type="transmembrane region" description="Helical" evidence="1">
    <location>
        <begin position="52"/>
        <end position="72"/>
    </location>
</feature>
<feature type="transmembrane region" description="Helical" evidence="1">
    <location>
        <begin position="139"/>
        <end position="162"/>
    </location>
</feature>
<dbReference type="InterPro" id="IPR025699">
    <property type="entry name" value="ABC2_memb-like"/>
</dbReference>
<dbReference type="Proteomes" id="UP000836597">
    <property type="component" value="Chromosome"/>
</dbReference>
<name>A0A8S0XZZ9_9FIRM</name>
<evidence type="ECO:0000256" key="1">
    <source>
        <dbReference type="SAM" id="Phobius"/>
    </source>
</evidence>
<proteinExistence type="predicted"/>
<keyword evidence="1" id="KW-0812">Transmembrane</keyword>
<feature type="transmembrane region" description="Helical" evidence="1">
    <location>
        <begin position="229"/>
        <end position="247"/>
    </location>
</feature>
<dbReference type="Proteomes" id="UP001071230">
    <property type="component" value="Unassembled WGS sequence"/>
</dbReference>
<organism evidence="2">
    <name type="scientific">Acididesulfobacillus acetoxydans</name>
    <dbReference type="NCBI Taxonomy" id="1561005"/>
    <lineage>
        <taxon>Bacteria</taxon>
        <taxon>Bacillati</taxon>
        <taxon>Bacillota</taxon>
        <taxon>Clostridia</taxon>
        <taxon>Eubacteriales</taxon>
        <taxon>Peptococcaceae</taxon>
        <taxon>Acididesulfobacillus</taxon>
    </lineage>
</organism>
<dbReference type="Pfam" id="PF13346">
    <property type="entry name" value="ABC2_membrane_5"/>
    <property type="match status" value="1"/>
</dbReference>
<feature type="transmembrane region" description="Helical" evidence="1">
    <location>
        <begin position="174"/>
        <end position="194"/>
    </location>
</feature>
<dbReference type="RefSeq" id="WP_240986017.1">
    <property type="nucleotide sequence ID" value="NZ_CDGJ01000027.1"/>
</dbReference>
<sequence length="251" mass="28491">MTWGDLIAFEQARRSGRRIRRKWLLPFLVLSLALIVVLIFALEGWFHQTYLVWLPLLGFLYLAPAAGAASMGHEWKEDTWYWWLSLPVPREKLLAAKFLGILGRFARIWLTLLVFAAVSMAALDASLKQWSWNLFQAQLWFGSQVGLLGLLMGPPLIPLGFLMGSMRRHGKASFLIAPLWALVILFINIQFNLISGLSKMDPTLKVRTASAEAITPQILWHASWLPVELVAAYILAGIIFYGLVQWLKHPK</sequence>
<reference evidence="2" key="2">
    <citation type="submission" date="2020-01" db="EMBL/GenBank/DDBJ databases">
        <authorList>
            <person name="Hornung B."/>
        </authorList>
    </citation>
    <scope>NUCLEOTIDE SEQUENCE</scope>
    <source>
        <strain evidence="2">PacBioINE</strain>
    </source>
</reference>
<keyword evidence="1" id="KW-0472">Membrane</keyword>